<keyword evidence="4 6" id="KW-0805">Transcription regulation</keyword>
<proteinExistence type="inferred from homology"/>
<keyword evidence="2 6" id="KW-0889">Transcription antitermination</keyword>
<dbReference type="PATRIC" id="fig|1035195.3.peg.1138"/>
<dbReference type="AlphaFoldDB" id="L1MGG9"/>
<organism evidence="8 9">
    <name type="scientific">Corynebacterium durum F0235</name>
    <dbReference type="NCBI Taxonomy" id="1035195"/>
    <lineage>
        <taxon>Bacteria</taxon>
        <taxon>Bacillati</taxon>
        <taxon>Actinomycetota</taxon>
        <taxon>Actinomycetes</taxon>
        <taxon>Mycobacteriales</taxon>
        <taxon>Corynebacteriaceae</taxon>
        <taxon>Corynebacterium</taxon>
    </lineage>
</organism>
<dbReference type="HOGENOM" id="CLU_087843_2_0_11"/>
<comment type="function">
    <text evidence="6">Involved in transcription antitermination. Required for transcription of ribosomal RNA (rRNA) genes. Binds specifically to the boxA antiterminator sequence of the ribosomal RNA (rrn) operons.</text>
</comment>
<keyword evidence="9" id="KW-1185">Reference proteome</keyword>
<reference evidence="8 9" key="1">
    <citation type="submission" date="2012-05" db="EMBL/GenBank/DDBJ databases">
        <authorList>
            <person name="Weinstock G."/>
            <person name="Sodergren E."/>
            <person name="Lobos E.A."/>
            <person name="Fulton L."/>
            <person name="Fulton R."/>
            <person name="Courtney L."/>
            <person name="Fronick C."/>
            <person name="O'Laughlin M."/>
            <person name="Godfrey J."/>
            <person name="Wilson R.M."/>
            <person name="Miner T."/>
            <person name="Farmer C."/>
            <person name="Delehaunty K."/>
            <person name="Cordes M."/>
            <person name="Minx P."/>
            <person name="Tomlinson C."/>
            <person name="Chen J."/>
            <person name="Wollam A."/>
            <person name="Pepin K.H."/>
            <person name="Bhonagiri V."/>
            <person name="Zhang X."/>
            <person name="Suruliraj S."/>
            <person name="Warren W."/>
            <person name="Mitreva M."/>
            <person name="Mardis E.R."/>
            <person name="Wilson R.K."/>
        </authorList>
    </citation>
    <scope>NUCLEOTIDE SEQUENCE [LARGE SCALE GENOMIC DNA]</scope>
    <source>
        <strain evidence="8 9">F0235</strain>
    </source>
</reference>
<evidence type="ECO:0000313" key="9">
    <source>
        <dbReference type="Proteomes" id="UP000010445"/>
    </source>
</evidence>
<dbReference type="InterPro" id="IPR006027">
    <property type="entry name" value="NusB_RsmB_TIM44"/>
</dbReference>
<evidence type="ECO:0000256" key="6">
    <source>
        <dbReference type="HAMAP-Rule" id="MF_00073"/>
    </source>
</evidence>
<dbReference type="SUPFAM" id="SSF48013">
    <property type="entry name" value="NusB-like"/>
    <property type="match status" value="1"/>
</dbReference>
<comment type="caution">
    <text evidence="8">The sequence shown here is derived from an EMBL/GenBank/DDBJ whole genome shotgun (WGS) entry which is preliminary data.</text>
</comment>
<evidence type="ECO:0000256" key="3">
    <source>
        <dbReference type="ARBA" id="ARBA00022884"/>
    </source>
</evidence>
<dbReference type="STRING" id="1035195.HMPREF9997_01267"/>
<dbReference type="Pfam" id="PF01029">
    <property type="entry name" value="NusB"/>
    <property type="match status" value="1"/>
</dbReference>
<accession>L1MGG9</accession>
<sequence>MDIIFEAEARDIDPVAIVDDRIELSQQPDPPVKPVAPYTQEIVGGVAVELDRVDEVISRYLLDNWMLERLPAVDRAILRVATWELLFNPDVPVKTAVVEGVELASEYSTDAAAPYINAALDAIAGAVDDLRAENTAIQLADSVVVLDSAEEGSGLGDDEAEAPRVARLRWLP</sequence>
<name>L1MGG9_9CORY</name>
<evidence type="ECO:0000256" key="1">
    <source>
        <dbReference type="ARBA" id="ARBA00005952"/>
    </source>
</evidence>
<evidence type="ECO:0000256" key="2">
    <source>
        <dbReference type="ARBA" id="ARBA00022814"/>
    </source>
</evidence>
<dbReference type="Proteomes" id="UP000010445">
    <property type="component" value="Unassembled WGS sequence"/>
</dbReference>
<dbReference type="PANTHER" id="PTHR11078">
    <property type="entry name" value="N UTILIZATION SUBSTANCE PROTEIN B-RELATED"/>
    <property type="match status" value="1"/>
</dbReference>
<evidence type="ECO:0000313" key="8">
    <source>
        <dbReference type="EMBL" id="EKX90059.1"/>
    </source>
</evidence>
<dbReference type="GO" id="GO:0005829">
    <property type="term" value="C:cytosol"/>
    <property type="evidence" value="ECO:0007669"/>
    <property type="project" value="TreeGrafter"/>
</dbReference>
<dbReference type="NCBIfam" id="TIGR01951">
    <property type="entry name" value="nusB"/>
    <property type="match status" value="1"/>
</dbReference>
<gene>
    <name evidence="6" type="primary">nusB</name>
    <name evidence="8" type="ORF">HMPREF9997_01267</name>
</gene>
<keyword evidence="5 6" id="KW-0804">Transcription</keyword>
<evidence type="ECO:0000256" key="5">
    <source>
        <dbReference type="ARBA" id="ARBA00023163"/>
    </source>
</evidence>
<dbReference type="EMBL" id="AMEM01000018">
    <property type="protein sequence ID" value="EKX90059.1"/>
    <property type="molecule type" value="Genomic_DNA"/>
</dbReference>
<dbReference type="eggNOG" id="COG0781">
    <property type="taxonomic scope" value="Bacteria"/>
</dbReference>
<dbReference type="Gene3D" id="1.10.940.10">
    <property type="entry name" value="NusB-like"/>
    <property type="match status" value="1"/>
</dbReference>
<dbReference type="GO" id="GO:0031564">
    <property type="term" value="P:transcription antitermination"/>
    <property type="evidence" value="ECO:0007669"/>
    <property type="project" value="UniProtKB-KW"/>
</dbReference>
<dbReference type="GO" id="GO:0006353">
    <property type="term" value="P:DNA-templated transcription termination"/>
    <property type="evidence" value="ECO:0007669"/>
    <property type="project" value="UniProtKB-UniRule"/>
</dbReference>
<evidence type="ECO:0000256" key="4">
    <source>
        <dbReference type="ARBA" id="ARBA00023015"/>
    </source>
</evidence>
<evidence type="ECO:0000259" key="7">
    <source>
        <dbReference type="Pfam" id="PF01029"/>
    </source>
</evidence>
<dbReference type="HAMAP" id="MF_00073">
    <property type="entry name" value="NusB"/>
    <property type="match status" value="1"/>
</dbReference>
<dbReference type="PANTHER" id="PTHR11078:SF3">
    <property type="entry name" value="ANTITERMINATION NUSB DOMAIN-CONTAINING PROTEIN"/>
    <property type="match status" value="1"/>
</dbReference>
<keyword evidence="3 6" id="KW-0694">RNA-binding</keyword>
<protein>
    <recommendedName>
        <fullName evidence="6">Transcription antitermination protein NusB</fullName>
    </recommendedName>
    <alternativeName>
        <fullName evidence="6">Antitermination factor NusB</fullName>
    </alternativeName>
</protein>
<feature type="domain" description="NusB/RsmB/TIM44" evidence="7">
    <location>
        <begin position="13"/>
        <end position="124"/>
    </location>
</feature>
<comment type="similarity">
    <text evidence="1 6">Belongs to the NusB family.</text>
</comment>
<dbReference type="InterPro" id="IPR035926">
    <property type="entry name" value="NusB-like_sf"/>
</dbReference>
<dbReference type="InterPro" id="IPR011605">
    <property type="entry name" value="NusB_fam"/>
</dbReference>
<dbReference type="GO" id="GO:0003723">
    <property type="term" value="F:RNA binding"/>
    <property type="evidence" value="ECO:0007669"/>
    <property type="project" value="UniProtKB-UniRule"/>
</dbReference>